<evidence type="ECO:0000313" key="1">
    <source>
        <dbReference type="EMBL" id="GAH46650.1"/>
    </source>
</evidence>
<protein>
    <submittedName>
        <fullName evidence="1">Uncharacterized protein</fullName>
    </submittedName>
</protein>
<proteinExistence type="predicted"/>
<reference evidence="1" key="1">
    <citation type="journal article" date="2014" name="Front. Microbiol.">
        <title>High frequency of phylogenetically diverse reductive dehalogenase-homologous genes in deep subseafloor sedimentary metagenomes.</title>
        <authorList>
            <person name="Kawai M."/>
            <person name="Futagami T."/>
            <person name="Toyoda A."/>
            <person name="Takaki Y."/>
            <person name="Nishi S."/>
            <person name="Hori S."/>
            <person name="Arai W."/>
            <person name="Tsubouchi T."/>
            <person name="Morono Y."/>
            <person name="Uchiyama I."/>
            <person name="Ito T."/>
            <person name="Fujiyama A."/>
            <person name="Inagaki F."/>
            <person name="Takami H."/>
        </authorList>
    </citation>
    <scope>NUCLEOTIDE SEQUENCE</scope>
    <source>
        <strain evidence="1">Expedition CK06-06</strain>
    </source>
</reference>
<dbReference type="AlphaFoldDB" id="X1GP55"/>
<name>X1GP55_9ZZZZ</name>
<comment type="caution">
    <text evidence="1">The sequence shown here is derived from an EMBL/GenBank/DDBJ whole genome shotgun (WGS) entry which is preliminary data.</text>
</comment>
<gene>
    <name evidence="1" type="ORF">S03H2_17451</name>
</gene>
<sequence length="69" mass="7881">MRILHMWMNLYKYTILIQPESIAIVQFELVGGVDKSNESSESAAITSSKTIKGYNFFPIFVIIPFIIII</sequence>
<accession>X1GP55</accession>
<organism evidence="1">
    <name type="scientific">marine sediment metagenome</name>
    <dbReference type="NCBI Taxonomy" id="412755"/>
    <lineage>
        <taxon>unclassified sequences</taxon>
        <taxon>metagenomes</taxon>
        <taxon>ecological metagenomes</taxon>
    </lineage>
</organism>
<feature type="non-terminal residue" evidence="1">
    <location>
        <position position="69"/>
    </location>
</feature>
<dbReference type="EMBL" id="BARU01009005">
    <property type="protein sequence ID" value="GAH46650.1"/>
    <property type="molecule type" value="Genomic_DNA"/>
</dbReference>